<protein>
    <submittedName>
        <fullName evidence="4">ZM domain-containing protein</fullName>
    </submittedName>
</protein>
<organism evidence="4">
    <name type="scientific">Haemonchus placei</name>
    <name type="common">Barber's pole worm</name>
    <dbReference type="NCBI Taxonomy" id="6290"/>
    <lineage>
        <taxon>Eukaryota</taxon>
        <taxon>Metazoa</taxon>
        <taxon>Ecdysozoa</taxon>
        <taxon>Nematoda</taxon>
        <taxon>Chromadorea</taxon>
        <taxon>Rhabditida</taxon>
        <taxon>Rhabditina</taxon>
        <taxon>Rhabditomorpha</taxon>
        <taxon>Strongyloidea</taxon>
        <taxon>Trichostrongylidae</taxon>
        <taxon>Haemonchus</taxon>
    </lineage>
</organism>
<accession>A0A0N4WKI2</accession>
<dbReference type="STRING" id="6290.A0A0N4WKI2"/>
<dbReference type="WBParaSite" id="HPLM_0001159301-mRNA-1">
    <property type="protein sequence ID" value="HPLM_0001159301-mRNA-1"/>
    <property type="gene ID" value="HPLM_0001159301"/>
</dbReference>
<evidence type="ECO:0000313" key="2">
    <source>
        <dbReference type="EMBL" id="VDO43273.1"/>
    </source>
</evidence>
<name>A0A0N4WKI2_HAEPC</name>
<proteinExistence type="predicted"/>
<dbReference type="OrthoDB" id="5890264at2759"/>
<evidence type="ECO:0000256" key="1">
    <source>
        <dbReference type="SAM" id="MobiDB-lite"/>
    </source>
</evidence>
<evidence type="ECO:0000313" key="3">
    <source>
        <dbReference type="Proteomes" id="UP000268014"/>
    </source>
</evidence>
<evidence type="ECO:0000313" key="4">
    <source>
        <dbReference type="WBParaSite" id="HPLM_0001159301-mRNA-1"/>
    </source>
</evidence>
<keyword evidence="3" id="KW-1185">Reference proteome</keyword>
<feature type="region of interest" description="Disordered" evidence="1">
    <location>
        <begin position="1"/>
        <end position="20"/>
    </location>
</feature>
<dbReference type="AlphaFoldDB" id="A0A0N4WKI2"/>
<reference evidence="2 3" key="2">
    <citation type="submission" date="2018-11" db="EMBL/GenBank/DDBJ databases">
        <authorList>
            <consortium name="Pathogen Informatics"/>
        </authorList>
    </citation>
    <scope>NUCLEOTIDE SEQUENCE [LARGE SCALE GENOMIC DNA]</scope>
    <source>
        <strain evidence="2 3">MHpl1</strain>
    </source>
</reference>
<gene>
    <name evidence="2" type="ORF">HPLM_LOCUS11585</name>
</gene>
<dbReference type="EMBL" id="UZAF01017607">
    <property type="protein sequence ID" value="VDO43273.1"/>
    <property type="molecule type" value="Genomic_DNA"/>
</dbReference>
<dbReference type="Proteomes" id="UP000268014">
    <property type="component" value="Unassembled WGS sequence"/>
</dbReference>
<sequence>MREYGGDYKTVTETQREYEDPDYFYGEISAGEGDSHSSRPDSTRRIVVNALPPVPPPAKPTHLAIHNPKKASEHNPRPRQMVNGG</sequence>
<feature type="region of interest" description="Disordered" evidence="1">
    <location>
        <begin position="51"/>
        <end position="85"/>
    </location>
</feature>
<reference evidence="4" key="1">
    <citation type="submission" date="2017-02" db="UniProtKB">
        <authorList>
            <consortium name="WormBaseParasite"/>
        </authorList>
    </citation>
    <scope>IDENTIFICATION</scope>
</reference>